<dbReference type="AlphaFoldDB" id="A0AAW2W4Y1"/>
<reference evidence="1" key="2">
    <citation type="journal article" date="2024" name="Plant">
        <title>Genomic evolution and insights into agronomic trait innovations of Sesamum species.</title>
        <authorList>
            <person name="Miao H."/>
            <person name="Wang L."/>
            <person name="Qu L."/>
            <person name="Liu H."/>
            <person name="Sun Y."/>
            <person name="Le M."/>
            <person name="Wang Q."/>
            <person name="Wei S."/>
            <person name="Zheng Y."/>
            <person name="Lin W."/>
            <person name="Duan Y."/>
            <person name="Cao H."/>
            <person name="Xiong S."/>
            <person name="Wang X."/>
            <person name="Wei L."/>
            <person name="Li C."/>
            <person name="Ma Q."/>
            <person name="Ju M."/>
            <person name="Zhao R."/>
            <person name="Li G."/>
            <person name="Mu C."/>
            <person name="Tian Q."/>
            <person name="Mei H."/>
            <person name="Zhang T."/>
            <person name="Gao T."/>
            <person name="Zhang H."/>
        </authorList>
    </citation>
    <scope>NUCLEOTIDE SEQUENCE</scope>
    <source>
        <strain evidence="1">G02</strain>
    </source>
</reference>
<comment type="caution">
    <text evidence="1">The sequence shown here is derived from an EMBL/GenBank/DDBJ whole genome shotgun (WGS) entry which is preliminary data.</text>
</comment>
<reference evidence="1" key="1">
    <citation type="submission" date="2020-06" db="EMBL/GenBank/DDBJ databases">
        <authorList>
            <person name="Li T."/>
            <person name="Hu X."/>
            <person name="Zhang T."/>
            <person name="Song X."/>
            <person name="Zhang H."/>
            <person name="Dai N."/>
            <person name="Sheng W."/>
            <person name="Hou X."/>
            <person name="Wei L."/>
        </authorList>
    </citation>
    <scope>NUCLEOTIDE SEQUENCE</scope>
    <source>
        <strain evidence="1">G02</strain>
        <tissue evidence="1">Leaf</tissue>
    </source>
</reference>
<protein>
    <submittedName>
        <fullName evidence="1">F-box/kelch-repeat protein</fullName>
    </submittedName>
</protein>
<organism evidence="1">
    <name type="scientific">Sesamum radiatum</name>
    <name type="common">Black benniseed</name>
    <dbReference type="NCBI Taxonomy" id="300843"/>
    <lineage>
        <taxon>Eukaryota</taxon>
        <taxon>Viridiplantae</taxon>
        <taxon>Streptophyta</taxon>
        <taxon>Embryophyta</taxon>
        <taxon>Tracheophyta</taxon>
        <taxon>Spermatophyta</taxon>
        <taxon>Magnoliopsida</taxon>
        <taxon>eudicotyledons</taxon>
        <taxon>Gunneridae</taxon>
        <taxon>Pentapetalae</taxon>
        <taxon>asterids</taxon>
        <taxon>lamiids</taxon>
        <taxon>Lamiales</taxon>
        <taxon>Pedaliaceae</taxon>
        <taxon>Sesamum</taxon>
    </lineage>
</organism>
<evidence type="ECO:0000313" key="1">
    <source>
        <dbReference type="EMBL" id="KAL0435266.1"/>
    </source>
</evidence>
<gene>
    <name evidence="1" type="ORF">Sradi_0234500</name>
</gene>
<sequence>MGFPRKKFAAAAVGGRYSSPVVVPDRRWWRNTTQMRMCGAWCLMRLGEGPSGNEGSVCASRAAGAEAAHVYASSMDLYDVAARVWLRSRAVPGGGCVVAACGANGNVYILSSHAVELSFWKFQRKKDREWSRRCRRRLDWTAR</sequence>
<dbReference type="EMBL" id="JACGWJ010000002">
    <property type="protein sequence ID" value="KAL0435266.1"/>
    <property type="molecule type" value="Genomic_DNA"/>
</dbReference>
<name>A0AAW2W4Y1_SESRA</name>
<accession>A0AAW2W4Y1</accession>
<proteinExistence type="predicted"/>